<evidence type="ECO:0000313" key="1">
    <source>
        <dbReference type="EMBL" id="KAF7825345.1"/>
    </source>
</evidence>
<name>A0A834TNZ2_9FABA</name>
<dbReference type="EMBL" id="JAAIUW010000006">
    <property type="protein sequence ID" value="KAF7825345.1"/>
    <property type="molecule type" value="Genomic_DNA"/>
</dbReference>
<comment type="caution">
    <text evidence="1">The sequence shown here is derived from an EMBL/GenBank/DDBJ whole genome shotgun (WGS) entry which is preliminary data.</text>
</comment>
<dbReference type="AlphaFoldDB" id="A0A834TNZ2"/>
<accession>A0A834TNZ2</accession>
<evidence type="ECO:0000313" key="2">
    <source>
        <dbReference type="Proteomes" id="UP000634136"/>
    </source>
</evidence>
<reference evidence="1" key="1">
    <citation type="submission" date="2020-09" db="EMBL/GenBank/DDBJ databases">
        <title>Genome-Enabled Discovery of Anthraquinone Biosynthesis in Senna tora.</title>
        <authorList>
            <person name="Kang S.-H."/>
            <person name="Pandey R.P."/>
            <person name="Lee C.-M."/>
            <person name="Sim J.-S."/>
            <person name="Jeong J.-T."/>
            <person name="Choi B.-S."/>
            <person name="Jung M."/>
            <person name="Ginzburg D."/>
            <person name="Zhao K."/>
            <person name="Won S.Y."/>
            <person name="Oh T.-J."/>
            <person name="Yu Y."/>
            <person name="Kim N.-H."/>
            <person name="Lee O.R."/>
            <person name="Lee T.-H."/>
            <person name="Bashyal P."/>
            <person name="Kim T.-S."/>
            <person name="Lee W.-H."/>
            <person name="Kawkins C."/>
            <person name="Kim C.-K."/>
            <person name="Kim J.S."/>
            <person name="Ahn B.O."/>
            <person name="Rhee S.Y."/>
            <person name="Sohng J.K."/>
        </authorList>
    </citation>
    <scope>NUCLEOTIDE SEQUENCE</scope>
    <source>
        <tissue evidence="1">Leaf</tissue>
    </source>
</reference>
<gene>
    <name evidence="1" type="ORF">G2W53_016509</name>
</gene>
<dbReference type="Proteomes" id="UP000634136">
    <property type="component" value="Unassembled WGS sequence"/>
</dbReference>
<proteinExistence type="predicted"/>
<protein>
    <submittedName>
        <fullName evidence="1">Uncharacterized protein</fullName>
    </submittedName>
</protein>
<organism evidence="1 2">
    <name type="scientific">Senna tora</name>
    <dbReference type="NCBI Taxonomy" id="362788"/>
    <lineage>
        <taxon>Eukaryota</taxon>
        <taxon>Viridiplantae</taxon>
        <taxon>Streptophyta</taxon>
        <taxon>Embryophyta</taxon>
        <taxon>Tracheophyta</taxon>
        <taxon>Spermatophyta</taxon>
        <taxon>Magnoliopsida</taxon>
        <taxon>eudicotyledons</taxon>
        <taxon>Gunneridae</taxon>
        <taxon>Pentapetalae</taxon>
        <taxon>rosids</taxon>
        <taxon>fabids</taxon>
        <taxon>Fabales</taxon>
        <taxon>Fabaceae</taxon>
        <taxon>Caesalpinioideae</taxon>
        <taxon>Cassia clade</taxon>
        <taxon>Senna</taxon>
    </lineage>
</organism>
<sequence length="20" mass="2158">MGAKVALLVRSENREAKGLD</sequence>
<keyword evidence="2" id="KW-1185">Reference proteome</keyword>